<evidence type="ECO:0000256" key="7">
    <source>
        <dbReference type="RuleBase" id="RU363034"/>
    </source>
</evidence>
<dbReference type="GO" id="GO:0005576">
    <property type="term" value="C:extracellular region"/>
    <property type="evidence" value="ECO:0007669"/>
    <property type="project" value="UniProtKB-SubCell"/>
</dbReference>
<dbReference type="FunFam" id="2.40.10.10:FF:000068">
    <property type="entry name" value="transmembrane protease serine 2"/>
    <property type="match status" value="1"/>
</dbReference>
<dbReference type="PROSITE" id="PS00135">
    <property type="entry name" value="TRYPSIN_SER"/>
    <property type="match status" value="1"/>
</dbReference>
<dbReference type="InterPro" id="IPR018114">
    <property type="entry name" value="TRYPSIN_HIS"/>
</dbReference>
<keyword evidence="4" id="KW-1015">Disulfide bond</keyword>
<evidence type="ECO:0000259" key="9">
    <source>
        <dbReference type="PROSITE" id="PS50240"/>
    </source>
</evidence>
<dbReference type="Gene3D" id="2.40.10.10">
    <property type="entry name" value="Trypsin-like serine proteases"/>
    <property type="match status" value="1"/>
</dbReference>
<evidence type="ECO:0000256" key="5">
    <source>
        <dbReference type="ARBA" id="ARBA00023180"/>
    </source>
</evidence>
<feature type="signal peptide" evidence="8">
    <location>
        <begin position="1"/>
        <end position="24"/>
    </location>
</feature>
<keyword evidence="7" id="KW-0645">Protease</keyword>
<keyword evidence="11" id="KW-1185">Reference proteome</keyword>
<organism evidence="10 11">
    <name type="scientific">Anopheles atroparvus</name>
    <name type="common">European mosquito</name>
    <dbReference type="NCBI Taxonomy" id="41427"/>
    <lineage>
        <taxon>Eukaryota</taxon>
        <taxon>Metazoa</taxon>
        <taxon>Ecdysozoa</taxon>
        <taxon>Arthropoda</taxon>
        <taxon>Hexapoda</taxon>
        <taxon>Insecta</taxon>
        <taxon>Pterygota</taxon>
        <taxon>Neoptera</taxon>
        <taxon>Endopterygota</taxon>
        <taxon>Diptera</taxon>
        <taxon>Nematocera</taxon>
        <taxon>Culicoidea</taxon>
        <taxon>Culicidae</taxon>
        <taxon>Anophelinae</taxon>
        <taxon>Anopheles</taxon>
    </lineage>
</organism>
<feature type="chain" id="PRO_5044707638" description="Peptidase S1 domain-containing protein" evidence="8">
    <location>
        <begin position="25"/>
        <end position="347"/>
    </location>
</feature>
<dbReference type="CDD" id="cd00190">
    <property type="entry name" value="Tryp_SPc"/>
    <property type="match status" value="1"/>
</dbReference>
<keyword evidence="7" id="KW-0378">Hydrolase</keyword>
<keyword evidence="7" id="KW-0720">Serine protease</keyword>
<dbReference type="FunFam" id="2.40.10.10:FF:000054">
    <property type="entry name" value="Complement C1r subcomponent"/>
    <property type="match status" value="1"/>
</dbReference>
<dbReference type="InterPro" id="IPR043504">
    <property type="entry name" value="Peptidase_S1_PA_chymotrypsin"/>
</dbReference>
<name>A0AAG5D2D1_ANOAO</name>
<dbReference type="InterPro" id="IPR001254">
    <property type="entry name" value="Trypsin_dom"/>
</dbReference>
<comment type="similarity">
    <text evidence="6">Belongs to the peptidase S1 family. CLIP subfamily.</text>
</comment>
<dbReference type="PRINTS" id="PR00722">
    <property type="entry name" value="CHYMOTRYPSIN"/>
</dbReference>
<evidence type="ECO:0000313" key="10">
    <source>
        <dbReference type="EnsemblMetazoa" id="ENSAATROPP005025"/>
    </source>
</evidence>
<keyword evidence="3 8" id="KW-0732">Signal</keyword>
<dbReference type="EnsemblMetazoa" id="ENSAATROPT005435">
    <property type="protein sequence ID" value="ENSAATROPP005025"/>
    <property type="gene ID" value="ENSAATROPG004372"/>
</dbReference>
<dbReference type="PROSITE" id="PS50240">
    <property type="entry name" value="TRYPSIN_DOM"/>
    <property type="match status" value="1"/>
</dbReference>
<dbReference type="InterPro" id="IPR009003">
    <property type="entry name" value="Peptidase_S1_PA"/>
</dbReference>
<evidence type="ECO:0000256" key="2">
    <source>
        <dbReference type="ARBA" id="ARBA00022525"/>
    </source>
</evidence>
<dbReference type="InterPro" id="IPR033116">
    <property type="entry name" value="TRYPSIN_SER"/>
</dbReference>
<accession>A0AAG5D2D1</accession>
<feature type="domain" description="Peptidase S1" evidence="9">
    <location>
        <begin position="100"/>
        <end position="341"/>
    </location>
</feature>
<dbReference type="SUPFAM" id="SSF50494">
    <property type="entry name" value="Trypsin-like serine proteases"/>
    <property type="match status" value="1"/>
</dbReference>
<dbReference type="InterPro" id="IPR001314">
    <property type="entry name" value="Peptidase_S1A"/>
</dbReference>
<dbReference type="GO" id="GO:0004252">
    <property type="term" value="F:serine-type endopeptidase activity"/>
    <property type="evidence" value="ECO:0007669"/>
    <property type="project" value="InterPro"/>
</dbReference>
<comment type="subcellular location">
    <subcellularLocation>
        <location evidence="1">Secreted</location>
    </subcellularLocation>
</comment>
<dbReference type="Pfam" id="PF00089">
    <property type="entry name" value="Trypsin"/>
    <property type="match status" value="1"/>
</dbReference>
<reference evidence="11" key="1">
    <citation type="submission" date="2021-09" db="EMBL/GenBank/DDBJ databases">
        <authorList>
            <consortium name="Infravec"/>
            <person name="Campbell I L."/>
            <person name="Maslen G."/>
            <person name="Yates A."/>
        </authorList>
    </citation>
    <scope>NUCLEOTIDE SEQUENCE [LARGE SCALE GENOMIC DNA]</scope>
    <source>
        <strain evidence="11">Infravec2 EBRE</strain>
    </source>
</reference>
<evidence type="ECO:0000256" key="4">
    <source>
        <dbReference type="ARBA" id="ARBA00023157"/>
    </source>
</evidence>
<evidence type="ECO:0000256" key="6">
    <source>
        <dbReference type="ARBA" id="ARBA00024195"/>
    </source>
</evidence>
<dbReference type="EnsemblMetazoa" id="ENSAATROPT011749">
    <property type="protein sequence ID" value="ENSAATROPP010638"/>
    <property type="gene ID" value="ENSAATROPG009571"/>
</dbReference>
<reference evidence="10" key="2">
    <citation type="submission" date="2024-04" db="UniProtKB">
        <authorList>
            <consortium name="EnsemblMetazoa"/>
        </authorList>
    </citation>
    <scope>IDENTIFICATION</scope>
    <source>
        <strain evidence="10">EBRO</strain>
    </source>
</reference>
<evidence type="ECO:0000256" key="3">
    <source>
        <dbReference type="ARBA" id="ARBA00022729"/>
    </source>
</evidence>
<dbReference type="Proteomes" id="UP000075880">
    <property type="component" value="Unassembled WGS sequence"/>
</dbReference>
<dbReference type="GO" id="GO:0006508">
    <property type="term" value="P:proteolysis"/>
    <property type="evidence" value="ECO:0007669"/>
    <property type="project" value="UniProtKB-KW"/>
</dbReference>
<keyword evidence="5" id="KW-0325">Glycoprotein</keyword>
<protein>
    <recommendedName>
        <fullName evidence="9">Peptidase S1 domain-containing protein</fullName>
    </recommendedName>
</protein>
<dbReference type="AlphaFoldDB" id="A0AAG5D2D1"/>
<evidence type="ECO:0000256" key="8">
    <source>
        <dbReference type="SAM" id="SignalP"/>
    </source>
</evidence>
<keyword evidence="2" id="KW-0964">Secreted</keyword>
<sequence>MAAELLSLIVIELLFLVCFISASSQIIRNYGQIKKLEGEKCRTAYIDDGVCIKQEDCDQAFLNSLPFEDHTDVCRHNAKYKVLCCQPFMDFCNNKKYQHIWGGGAAEPGSFPQLARIGDHIGNRIQWKCSSSIISDQFLLTAAHCLSADVAGFGCISAEQCDQQINVKKFMPHPNYKKGKKYDDIALIQLAAAIQFKKHVLPVCPYPRLDDLPQASNLTVAGWGATESEIFSSTLRFAQFHTVSREECRESFSALPKSLLQTKLHKGIINEMYCAKGSFNSTMGWTSDACQGDSGGPLLGEDGKNVFLVGVVSTGIGCGSGFPGIYTRVGAYFDWINGTVHNFTQFT</sequence>
<evidence type="ECO:0000313" key="11">
    <source>
        <dbReference type="Proteomes" id="UP000075880"/>
    </source>
</evidence>
<dbReference type="PROSITE" id="PS00134">
    <property type="entry name" value="TRYPSIN_HIS"/>
    <property type="match status" value="1"/>
</dbReference>
<evidence type="ECO:0000256" key="1">
    <source>
        <dbReference type="ARBA" id="ARBA00004613"/>
    </source>
</evidence>
<dbReference type="PANTHER" id="PTHR24253">
    <property type="entry name" value="TRANSMEMBRANE PROTEASE SERINE"/>
    <property type="match status" value="1"/>
</dbReference>
<dbReference type="SMART" id="SM00020">
    <property type="entry name" value="Tryp_SPc"/>
    <property type="match status" value="1"/>
</dbReference>
<dbReference type="PANTHER" id="PTHR24253:SF176">
    <property type="entry name" value="CORIN, ISOFORM B"/>
    <property type="match status" value="1"/>
</dbReference>
<proteinExistence type="inferred from homology"/>